<dbReference type="AlphaFoldDB" id="A0A1G2QD34"/>
<name>A0A1G2QD34_9BACT</name>
<evidence type="ECO:0008006" key="3">
    <source>
        <dbReference type="Google" id="ProtNLM"/>
    </source>
</evidence>
<sequence>MKDFQGQRRVRKMIYSKISLVVLGLLILFMVKALWGVQTKNSLAVAGRTQAEAELAELEAQKAELSAQVGWLGKDRGQEEALRQNFSVTLPGEKMVIVVEDASRPTTTTPKKSGGWWQAGWQALADIFS</sequence>
<evidence type="ECO:0000313" key="1">
    <source>
        <dbReference type="EMBL" id="OHA58495.1"/>
    </source>
</evidence>
<dbReference type="EMBL" id="MHTJ01000003">
    <property type="protein sequence ID" value="OHA58495.1"/>
    <property type="molecule type" value="Genomic_DNA"/>
</dbReference>
<proteinExistence type="predicted"/>
<gene>
    <name evidence="1" type="ORF">A2571_01820</name>
</gene>
<comment type="caution">
    <text evidence="1">The sequence shown here is derived from an EMBL/GenBank/DDBJ whole genome shotgun (WGS) entry which is preliminary data.</text>
</comment>
<dbReference type="STRING" id="1802438.A2571_01820"/>
<reference evidence="1 2" key="1">
    <citation type="journal article" date="2016" name="Nat. Commun.">
        <title>Thousands of microbial genomes shed light on interconnected biogeochemical processes in an aquifer system.</title>
        <authorList>
            <person name="Anantharaman K."/>
            <person name="Brown C.T."/>
            <person name="Hug L.A."/>
            <person name="Sharon I."/>
            <person name="Castelle C.J."/>
            <person name="Probst A.J."/>
            <person name="Thomas B.C."/>
            <person name="Singh A."/>
            <person name="Wilkins M.J."/>
            <person name="Karaoz U."/>
            <person name="Brodie E.L."/>
            <person name="Williams K.H."/>
            <person name="Hubbard S.S."/>
            <person name="Banfield J.F."/>
        </authorList>
    </citation>
    <scope>NUCLEOTIDE SEQUENCE [LARGE SCALE GENOMIC DNA]</scope>
</reference>
<organism evidence="1 2">
    <name type="scientific">Candidatus Vogelbacteria bacterium RIFOXYD1_FULL_44_32</name>
    <dbReference type="NCBI Taxonomy" id="1802438"/>
    <lineage>
        <taxon>Bacteria</taxon>
        <taxon>Candidatus Vogeliibacteriota</taxon>
    </lineage>
</organism>
<dbReference type="Proteomes" id="UP000177043">
    <property type="component" value="Unassembled WGS sequence"/>
</dbReference>
<accession>A0A1G2QD34</accession>
<protein>
    <recommendedName>
        <fullName evidence="3">Cell division protein FtsL</fullName>
    </recommendedName>
</protein>
<evidence type="ECO:0000313" key="2">
    <source>
        <dbReference type="Proteomes" id="UP000177043"/>
    </source>
</evidence>